<keyword evidence="2" id="KW-1185">Reference proteome</keyword>
<comment type="caution">
    <text evidence="1">The sequence shown here is derived from an EMBL/GenBank/DDBJ whole genome shotgun (WGS) entry which is preliminary data.</text>
</comment>
<name>A0A813G2X5_POLGL</name>
<dbReference type="EMBL" id="CAJNNV010027463">
    <property type="protein sequence ID" value="CAE8620458.1"/>
    <property type="molecule type" value="Genomic_DNA"/>
</dbReference>
<proteinExistence type="predicted"/>
<dbReference type="Proteomes" id="UP000654075">
    <property type="component" value="Unassembled WGS sequence"/>
</dbReference>
<dbReference type="AlphaFoldDB" id="A0A813G2X5"/>
<reference evidence="1" key="1">
    <citation type="submission" date="2021-02" db="EMBL/GenBank/DDBJ databases">
        <authorList>
            <person name="Dougan E. K."/>
            <person name="Rhodes N."/>
            <person name="Thang M."/>
            <person name="Chan C."/>
        </authorList>
    </citation>
    <scope>NUCLEOTIDE SEQUENCE</scope>
</reference>
<gene>
    <name evidence="1" type="ORF">PGLA1383_LOCUS38016</name>
</gene>
<evidence type="ECO:0000313" key="2">
    <source>
        <dbReference type="Proteomes" id="UP000654075"/>
    </source>
</evidence>
<accession>A0A813G2X5</accession>
<sequence length="105" mass="10646">MGKGSGSDKLYGICGHGGLLYCCPLGASEVPVVDPTSGSVSFIDTGKGSGGNKWIGTSTAACSTAALWVPQRYLFWTPRVAACPPSTRAREAVAISSMAFASTAA</sequence>
<protein>
    <submittedName>
        <fullName evidence="1">Uncharacterized protein</fullName>
    </submittedName>
</protein>
<organism evidence="1 2">
    <name type="scientific">Polarella glacialis</name>
    <name type="common">Dinoflagellate</name>
    <dbReference type="NCBI Taxonomy" id="89957"/>
    <lineage>
        <taxon>Eukaryota</taxon>
        <taxon>Sar</taxon>
        <taxon>Alveolata</taxon>
        <taxon>Dinophyceae</taxon>
        <taxon>Suessiales</taxon>
        <taxon>Suessiaceae</taxon>
        <taxon>Polarella</taxon>
    </lineage>
</organism>
<evidence type="ECO:0000313" key="1">
    <source>
        <dbReference type="EMBL" id="CAE8620458.1"/>
    </source>
</evidence>